<evidence type="ECO:0000256" key="1">
    <source>
        <dbReference type="SAM" id="MobiDB-lite"/>
    </source>
</evidence>
<evidence type="ECO:0000313" key="4">
    <source>
        <dbReference type="Proteomes" id="UP000721954"/>
    </source>
</evidence>
<protein>
    <recommendedName>
        <fullName evidence="5">Integral membrane protein</fullName>
    </recommendedName>
</protein>
<reference evidence="3 4" key="1">
    <citation type="submission" date="2021-02" db="EMBL/GenBank/DDBJ databases">
        <title>Streptomyces spirodelae sp. nov., isolated from duckweed.</title>
        <authorList>
            <person name="Saimee Y."/>
            <person name="Duangmal K."/>
        </authorList>
    </citation>
    <scope>NUCLEOTIDE SEQUENCE [LARGE SCALE GENOMIC DNA]</scope>
    <source>
        <strain evidence="3 4">DSM 42105</strain>
    </source>
</reference>
<feature type="region of interest" description="Disordered" evidence="1">
    <location>
        <begin position="1"/>
        <end position="29"/>
    </location>
</feature>
<evidence type="ECO:0000256" key="2">
    <source>
        <dbReference type="SAM" id="Phobius"/>
    </source>
</evidence>
<evidence type="ECO:0000313" key="3">
    <source>
        <dbReference type="EMBL" id="MBO8202496.1"/>
    </source>
</evidence>
<proteinExistence type="predicted"/>
<dbReference type="Proteomes" id="UP000721954">
    <property type="component" value="Unassembled WGS sequence"/>
</dbReference>
<name>A0ABS3Y4B3_9ACTN</name>
<comment type="caution">
    <text evidence="3">The sequence shown here is derived from an EMBL/GenBank/DDBJ whole genome shotgun (WGS) entry which is preliminary data.</text>
</comment>
<feature type="transmembrane region" description="Helical" evidence="2">
    <location>
        <begin position="73"/>
        <end position="94"/>
    </location>
</feature>
<dbReference type="RefSeq" id="WP_209214034.1">
    <property type="nucleotide sequence ID" value="NZ_JAFFZM010000024.1"/>
</dbReference>
<evidence type="ECO:0008006" key="5">
    <source>
        <dbReference type="Google" id="ProtNLM"/>
    </source>
</evidence>
<keyword evidence="2" id="KW-0472">Membrane</keyword>
<dbReference type="GeneID" id="96262861"/>
<feature type="transmembrane region" description="Helical" evidence="2">
    <location>
        <begin position="150"/>
        <end position="169"/>
    </location>
</feature>
<accession>A0ABS3Y4B3</accession>
<feature type="transmembrane region" description="Helical" evidence="2">
    <location>
        <begin position="189"/>
        <end position="212"/>
    </location>
</feature>
<keyword evidence="4" id="KW-1185">Reference proteome</keyword>
<gene>
    <name evidence="3" type="ORF">JW613_30060</name>
</gene>
<organism evidence="3 4">
    <name type="scientific">Streptomyces smyrnaeus</name>
    <dbReference type="NCBI Taxonomy" id="1387713"/>
    <lineage>
        <taxon>Bacteria</taxon>
        <taxon>Bacillati</taxon>
        <taxon>Actinomycetota</taxon>
        <taxon>Actinomycetes</taxon>
        <taxon>Kitasatosporales</taxon>
        <taxon>Streptomycetaceae</taxon>
        <taxon>Streptomyces</taxon>
    </lineage>
</organism>
<feature type="transmembrane region" description="Helical" evidence="2">
    <location>
        <begin position="114"/>
        <end position="138"/>
    </location>
</feature>
<sequence>MSYPPPPGQNPNNPYAAPPQGAPGAAPYSYPQQGVGQPGYGGYPGGMPAYPGGPGGHMQPIVKMPGQVITARVLLFFAGALWTLTAAGMLIAALSASGGSVVLPGGVGPGAGSAMGVLLLVFLLYGGMAAVHIVPACLFGRGRSGTRITAIVAGSLNSLMPVIGFIAYLSSDTVDSSDGAEAVGAAFFYVLYLAITVLTVVFCSGGAAGRWFNRPQH</sequence>
<keyword evidence="2" id="KW-1133">Transmembrane helix</keyword>
<dbReference type="EMBL" id="JAFFZM010000024">
    <property type="protein sequence ID" value="MBO8202496.1"/>
    <property type="molecule type" value="Genomic_DNA"/>
</dbReference>
<keyword evidence="2" id="KW-0812">Transmembrane</keyword>